<organism evidence="8 9">
    <name type="scientific">Faecalispora sporosphaeroides</name>
    <dbReference type="NCBI Taxonomy" id="1549"/>
    <lineage>
        <taxon>Bacteria</taxon>
        <taxon>Bacillati</taxon>
        <taxon>Bacillota</taxon>
        <taxon>Clostridia</taxon>
        <taxon>Eubacteriales</taxon>
        <taxon>Oscillospiraceae</taxon>
        <taxon>Faecalispora</taxon>
    </lineage>
</organism>
<dbReference type="EMBL" id="SVNY01000002">
    <property type="protein sequence ID" value="MBE6832938.1"/>
    <property type="molecule type" value="Genomic_DNA"/>
</dbReference>
<dbReference type="GO" id="GO:0008237">
    <property type="term" value="F:metallopeptidase activity"/>
    <property type="evidence" value="ECO:0007669"/>
    <property type="project" value="UniProtKB-KW"/>
</dbReference>
<evidence type="ECO:0000313" key="9">
    <source>
        <dbReference type="Proteomes" id="UP000754750"/>
    </source>
</evidence>
<feature type="transmembrane region" description="Helical" evidence="7">
    <location>
        <begin position="164"/>
        <end position="181"/>
    </location>
</feature>
<keyword evidence="4" id="KW-0378">Hydrolase</keyword>
<sequence>MALVTLSLFLDRSGMAGIGLVAVILHESGHLLMMSLVGTPPERLSMSLFGLEICQKSGSCRNYRQDAWIAAAGPLASLFFFVLCWIGYELTRSLYLVNLAAANLMLALLNGLPVGPLDGGQTLYALLCRKYPAETCEKIVEIVSFFVILPTALAGFLVLLESRYNFSLLIVSGYLMLMLLLKKGRYF</sequence>
<comment type="caution">
    <text evidence="8">The sequence shown here is derived from an EMBL/GenBank/DDBJ whole genome shotgun (WGS) entry which is preliminary data.</text>
</comment>
<keyword evidence="3" id="KW-0645">Protease</keyword>
<evidence type="ECO:0000256" key="3">
    <source>
        <dbReference type="ARBA" id="ARBA00022670"/>
    </source>
</evidence>
<keyword evidence="7" id="KW-0812">Transmembrane</keyword>
<dbReference type="PANTHER" id="PTHR39188:SF3">
    <property type="entry name" value="STAGE IV SPORULATION PROTEIN FB"/>
    <property type="match status" value="1"/>
</dbReference>
<gene>
    <name evidence="8" type="ORF">E7512_05055</name>
</gene>
<accession>A0A928KS40</accession>
<name>A0A928KS40_9FIRM</name>
<protein>
    <submittedName>
        <fullName evidence="8">Peptidase M50</fullName>
    </submittedName>
</protein>
<keyword evidence="6" id="KW-0482">Metalloprotease</keyword>
<keyword evidence="7" id="KW-0472">Membrane</keyword>
<evidence type="ECO:0000256" key="7">
    <source>
        <dbReference type="SAM" id="Phobius"/>
    </source>
</evidence>
<dbReference type="AlphaFoldDB" id="A0A928KS40"/>
<keyword evidence="5" id="KW-0862">Zinc</keyword>
<comment type="similarity">
    <text evidence="2">Belongs to the peptidase M50B family.</text>
</comment>
<evidence type="ECO:0000256" key="5">
    <source>
        <dbReference type="ARBA" id="ARBA00022833"/>
    </source>
</evidence>
<evidence type="ECO:0000256" key="1">
    <source>
        <dbReference type="ARBA" id="ARBA00001947"/>
    </source>
</evidence>
<feature type="transmembrane region" description="Helical" evidence="7">
    <location>
        <begin position="67"/>
        <end position="88"/>
    </location>
</feature>
<evidence type="ECO:0000256" key="6">
    <source>
        <dbReference type="ARBA" id="ARBA00023049"/>
    </source>
</evidence>
<feature type="transmembrane region" description="Helical" evidence="7">
    <location>
        <begin position="15"/>
        <end position="37"/>
    </location>
</feature>
<comment type="cofactor">
    <cofactor evidence="1">
        <name>Zn(2+)</name>
        <dbReference type="ChEBI" id="CHEBI:29105"/>
    </cofactor>
</comment>
<reference evidence="8" key="1">
    <citation type="submission" date="2019-04" db="EMBL/GenBank/DDBJ databases">
        <title>Evolution of Biomass-Degrading Anaerobic Consortia Revealed by Metagenomics.</title>
        <authorList>
            <person name="Peng X."/>
        </authorList>
    </citation>
    <scope>NUCLEOTIDE SEQUENCE</scope>
    <source>
        <strain evidence="8">SIG551</strain>
    </source>
</reference>
<feature type="transmembrane region" description="Helical" evidence="7">
    <location>
        <begin position="139"/>
        <end position="158"/>
    </location>
</feature>
<keyword evidence="7" id="KW-1133">Transmembrane helix</keyword>
<evidence type="ECO:0000256" key="4">
    <source>
        <dbReference type="ARBA" id="ARBA00022801"/>
    </source>
</evidence>
<evidence type="ECO:0000256" key="2">
    <source>
        <dbReference type="ARBA" id="ARBA00007931"/>
    </source>
</evidence>
<evidence type="ECO:0000313" key="8">
    <source>
        <dbReference type="EMBL" id="MBE6832938.1"/>
    </source>
</evidence>
<dbReference type="PANTHER" id="PTHR39188">
    <property type="entry name" value="MEMBRANE-ASSOCIATED ZINC METALLOPROTEASE M50B"/>
    <property type="match status" value="1"/>
</dbReference>
<proteinExistence type="inferred from homology"/>
<dbReference type="GO" id="GO:0006508">
    <property type="term" value="P:proteolysis"/>
    <property type="evidence" value="ECO:0007669"/>
    <property type="project" value="UniProtKB-KW"/>
</dbReference>
<dbReference type="Proteomes" id="UP000754750">
    <property type="component" value="Unassembled WGS sequence"/>
</dbReference>